<name>A0ABR0M834_9PEZI</name>
<evidence type="ECO:0000256" key="1">
    <source>
        <dbReference type="SAM" id="MobiDB-lite"/>
    </source>
</evidence>
<feature type="region of interest" description="Disordered" evidence="1">
    <location>
        <begin position="21"/>
        <end position="42"/>
    </location>
</feature>
<evidence type="ECO:0000259" key="3">
    <source>
        <dbReference type="Pfam" id="PF26534"/>
    </source>
</evidence>
<keyword evidence="2" id="KW-0732">Signal</keyword>
<dbReference type="InterPro" id="IPR058645">
    <property type="entry name" value="NTF2-like_dom_7"/>
</dbReference>
<keyword evidence="5" id="KW-1185">Reference proteome</keyword>
<protein>
    <recommendedName>
        <fullName evidence="3">NTF2-like domain-containing protein</fullName>
    </recommendedName>
</protein>
<feature type="chain" id="PRO_5047246060" description="NTF2-like domain-containing protein" evidence="2">
    <location>
        <begin position="18"/>
        <end position="184"/>
    </location>
</feature>
<proteinExistence type="predicted"/>
<feature type="compositionally biased region" description="Basic and acidic residues" evidence="1">
    <location>
        <begin position="22"/>
        <end position="42"/>
    </location>
</feature>
<gene>
    <name evidence="4" type="ORF">LTR16_002154</name>
</gene>
<dbReference type="Pfam" id="PF26534">
    <property type="entry name" value="NTF2_7"/>
    <property type="match status" value="1"/>
</dbReference>
<dbReference type="Proteomes" id="UP001357485">
    <property type="component" value="Unassembled WGS sequence"/>
</dbReference>
<dbReference type="EMBL" id="JAVRRA010000154">
    <property type="protein sequence ID" value="KAK5291706.1"/>
    <property type="molecule type" value="Genomic_DNA"/>
</dbReference>
<feature type="signal peptide" evidence="2">
    <location>
        <begin position="1"/>
        <end position="17"/>
    </location>
</feature>
<evidence type="ECO:0000313" key="5">
    <source>
        <dbReference type="Proteomes" id="UP001357485"/>
    </source>
</evidence>
<sequence length="184" mass="20032">MRSSLIVLLALVIAVLATPSPDRGDSGQGDSKRGQDDRHNDDKCLTDREAEAIMHDWISFFVKFERSLAEKRIADGFVLYSESINQITPNYTLPISTPQYASKAAFLAGQAASADGTASFDVIAHDHGCNSFTFRWTGHFAPQPVAGIDFVLLEPGSHRIRAAYSEFNTLGFVLAVGCTVNCAF</sequence>
<evidence type="ECO:0000313" key="4">
    <source>
        <dbReference type="EMBL" id="KAK5291706.1"/>
    </source>
</evidence>
<feature type="domain" description="NTF2-like" evidence="3">
    <location>
        <begin position="43"/>
        <end position="178"/>
    </location>
</feature>
<accession>A0ABR0M834</accession>
<evidence type="ECO:0000256" key="2">
    <source>
        <dbReference type="SAM" id="SignalP"/>
    </source>
</evidence>
<reference evidence="4 5" key="1">
    <citation type="submission" date="2023-08" db="EMBL/GenBank/DDBJ databases">
        <title>Black Yeasts Isolated from many extreme environments.</title>
        <authorList>
            <person name="Coleine C."/>
            <person name="Stajich J.E."/>
            <person name="Selbmann L."/>
        </authorList>
    </citation>
    <scope>NUCLEOTIDE SEQUENCE [LARGE SCALE GENOMIC DNA]</scope>
    <source>
        <strain evidence="4 5">CCFEE 536</strain>
    </source>
</reference>
<organism evidence="4 5">
    <name type="scientific">Cryomyces antarcticus</name>
    <dbReference type="NCBI Taxonomy" id="329879"/>
    <lineage>
        <taxon>Eukaryota</taxon>
        <taxon>Fungi</taxon>
        <taxon>Dikarya</taxon>
        <taxon>Ascomycota</taxon>
        <taxon>Pezizomycotina</taxon>
        <taxon>Dothideomycetes</taxon>
        <taxon>Dothideomycetes incertae sedis</taxon>
        <taxon>Cryomyces</taxon>
    </lineage>
</organism>
<comment type="caution">
    <text evidence="4">The sequence shown here is derived from an EMBL/GenBank/DDBJ whole genome shotgun (WGS) entry which is preliminary data.</text>
</comment>